<comment type="caution">
    <text evidence="3">The sequence shown here is derived from an EMBL/GenBank/DDBJ whole genome shotgun (WGS) entry which is preliminary data.</text>
</comment>
<dbReference type="InterPro" id="IPR015424">
    <property type="entry name" value="PyrdxlP-dep_Trfase"/>
</dbReference>
<feature type="non-terminal residue" evidence="3">
    <location>
        <position position="276"/>
    </location>
</feature>
<dbReference type="InterPro" id="IPR015421">
    <property type="entry name" value="PyrdxlP-dep_Trfase_major"/>
</dbReference>
<dbReference type="Gene3D" id="3.40.640.10">
    <property type="entry name" value="Type I PLP-dependent aspartate aminotransferase-like (Major domain)"/>
    <property type="match status" value="1"/>
</dbReference>
<reference evidence="3" key="2">
    <citation type="journal article" date="2014" name="ISME J.">
        <title>Microbial stratification in low pH oxic and suboxic macroscopic growths along an acid mine drainage.</title>
        <authorList>
            <person name="Mendez-Garcia C."/>
            <person name="Mesa V."/>
            <person name="Sprenger R.R."/>
            <person name="Richter M."/>
            <person name="Diez M.S."/>
            <person name="Solano J."/>
            <person name="Bargiela R."/>
            <person name="Golyshina O.V."/>
            <person name="Manteca A."/>
            <person name="Ramos J.L."/>
            <person name="Gallego J.R."/>
            <person name="Llorente I."/>
            <person name="Martins Dos Santos V.A."/>
            <person name="Jensen O.N."/>
            <person name="Pelaez A.I."/>
            <person name="Sanchez J."/>
            <person name="Ferrer M."/>
        </authorList>
    </citation>
    <scope>NUCLEOTIDE SEQUENCE</scope>
</reference>
<dbReference type="EC" id="1.4.4.2" evidence="3"/>
<accession>T0YET0</accession>
<evidence type="ECO:0000256" key="1">
    <source>
        <dbReference type="ARBA" id="ARBA00023002"/>
    </source>
</evidence>
<dbReference type="PANTHER" id="PTHR42806:SF1">
    <property type="entry name" value="GLYCINE DEHYDROGENASE (DECARBOXYLATING)"/>
    <property type="match status" value="1"/>
</dbReference>
<evidence type="ECO:0000259" key="2">
    <source>
        <dbReference type="Pfam" id="PF02347"/>
    </source>
</evidence>
<sequence>MRPVRESLVSRWIPDGPAEEADMLRSLGLPSFDALFADIPKGVRVARMGIGPGRTEPEVVADVDKILARNKPVSRFSNFLGGRISSRYLPAVVDALISRSEFLTSYTPYQPEASQGMLQALFEFQSLWVELSGLDVANASLYDGATAAGEAMLLCRRIHLGNRFLVPASLPWEEKSVLGNYGVGLGLKVAEIPFDPSTGTLDREWIDREVRRGDVFGVLADVPNGFGLVDERVLDLKSAIGTVPLVVSADPLALTVLQPPGEYGADIVVGEGQGFG</sequence>
<dbReference type="InterPro" id="IPR049315">
    <property type="entry name" value="GDC-P_N"/>
</dbReference>
<dbReference type="SUPFAM" id="SSF53383">
    <property type="entry name" value="PLP-dependent transferases"/>
    <property type="match status" value="1"/>
</dbReference>
<dbReference type="InterPro" id="IPR023010">
    <property type="entry name" value="GcvPA"/>
</dbReference>
<organism evidence="3">
    <name type="scientific">mine drainage metagenome</name>
    <dbReference type="NCBI Taxonomy" id="410659"/>
    <lineage>
        <taxon>unclassified sequences</taxon>
        <taxon>metagenomes</taxon>
        <taxon>ecological metagenomes</taxon>
    </lineage>
</organism>
<evidence type="ECO:0000313" key="3">
    <source>
        <dbReference type="EMBL" id="EQD30357.1"/>
    </source>
</evidence>
<feature type="domain" description="Glycine cleavage system P-protein N-terminal" evidence="2">
    <location>
        <begin position="11"/>
        <end position="276"/>
    </location>
</feature>
<protein>
    <submittedName>
        <fullName evidence="3">Glycine cleavage system P-protein</fullName>
        <ecNumber evidence="3">1.4.4.2</ecNumber>
    </submittedName>
</protein>
<dbReference type="EMBL" id="AUZY01012342">
    <property type="protein sequence ID" value="EQD30357.1"/>
    <property type="molecule type" value="Genomic_DNA"/>
</dbReference>
<dbReference type="AlphaFoldDB" id="T0YET0"/>
<name>T0YET0_9ZZZZ</name>
<dbReference type="Pfam" id="PF02347">
    <property type="entry name" value="GDC-P"/>
    <property type="match status" value="1"/>
</dbReference>
<reference evidence="3" key="1">
    <citation type="submission" date="2013-08" db="EMBL/GenBank/DDBJ databases">
        <authorList>
            <person name="Mendez C."/>
            <person name="Richter M."/>
            <person name="Ferrer M."/>
            <person name="Sanchez J."/>
        </authorList>
    </citation>
    <scope>NUCLEOTIDE SEQUENCE</scope>
</reference>
<keyword evidence="1 3" id="KW-0560">Oxidoreductase</keyword>
<gene>
    <name evidence="3" type="ORF">B1B_18440</name>
</gene>
<dbReference type="GO" id="GO:0009116">
    <property type="term" value="P:nucleoside metabolic process"/>
    <property type="evidence" value="ECO:0007669"/>
    <property type="project" value="InterPro"/>
</dbReference>
<proteinExistence type="predicted"/>
<dbReference type="GO" id="GO:0004375">
    <property type="term" value="F:glycine dehydrogenase (decarboxylating) activity"/>
    <property type="evidence" value="ECO:0007669"/>
    <property type="project" value="UniProtKB-EC"/>
</dbReference>
<dbReference type="PANTHER" id="PTHR42806">
    <property type="entry name" value="GLYCINE CLEAVAGE SYSTEM P-PROTEIN"/>
    <property type="match status" value="1"/>
</dbReference>